<dbReference type="InterPro" id="IPR036942">
    <property type="entry name" value="Beta-barrel_TonB_sf"/>
</dbReference>
<accession>A0A177M6E3</accession>
<comment type="subcellular location">
    <subcellularLocation>
        <location evidence="1 11">Cell outer membrane</location>
        <topology evidence="1 11">Multi-pass membrane protein</topology>
    </subcellularLocation>
</comment>
<dbReference type="PANTHER" id="PTHR30069">
    <property type="entry name" value="TONB-DEPENDENT OUTER MEMBRANE RECEPTOR"/>
    <property type="match status" value="1"/>
</dbReference>
<dbReference type="Gene3D" id="2.170.130.10">
    <property type="entry name" value="TonB-dependent receptor, plug domain"/>
    <property type="match status" value="1"/>
</dbReference>
<feature type="domain" description="TonB-dependent receptor plug" evidence="14">
    <location>
        <begin position="51"/>
        <end position="156"/>
    </location>
</feature>
<dbReference type="InterPro" id="IPR012910">
    <property type="entry name" value="Plug_dom"/>
</dbReference>
<evidence type="ECO:0000256" key="8">
    <source>
        <dbReference type="ARBA" id="ARBA00023136"/>
    </source>
</evidence>
<keyword evidence="9 15" id="KW-0675">Receptor</keyword>
<evidence type="ECO:0000256" key="10">
    <source>
        <dbReference type="ARBA" id="ARBA00023237"/>
    </source>
</evidence>
<evidence type="ECO:0000256" key="7">
    <source>
        <dbReference type="ARBA" id="ARBA00023077"/>
    </source>
</evidence>
<dbReference type="EMBL" id="LUUH01000076">
    <property type="protein sequence ID" value="OAI00610.1"/>
    <property type="molecule type" value="Genomic_DNA"/>
</dbReference>
<dbReference type="PANTHER" id="PTHR30069:SF29">
    <property type="entry name" value="HEMOGLOBIN AND HEMOGLOBIN-HAPTOGLOBIN-BINDING PROTEIN 1-RELATED"/>
    <property type="match status" value="1"/>
</dbReference>
<evidence type="ECO:0000313" key="16">
    <source>
        <dbReference type="EMBL" id="OAI06734.1"/>
    </source>
</evidence>
<evidence type="ECO:0000259" key="14">
    <source>
        <dbReference type="Pfam" id="PF07715"/>
    </source>
</evidence>
<proteinExistence type="inferred from homology"/>
<dbReference type="InterPro" id="IPR037066">
    <property type="entry name" value="Plug_dom_sf"/>
</dbReference>
<dbReference type="OrthoDB" id="9815954at2"/>
<evidence type="ECO:0000313" key="15">
    <source>
        <dbReference type="EMBL" id="OAI00610.1"/>
    </source>
</evidence>
<protein>
    <submittedName>
        <fullName evidence="15">TonB-dependent receptor</fullName>
    </submittedName>
</protein>
<evidence type="ECO:0000256" key="5">
    <source>
        <dbReference type="ARBA" id="ARBA00022692"/>
    </source>
</evidence>
<evidence type="ECO:0000256" key="6">
    <source>
        <dbReference type="ARBA" id="ARBA00022729"/>
    </source>
</evidence>
<dbReference type="GO" id="GO:0044718">
    <property type="term" value="P:siderophore transmembrane transport"/>
    <property type="evidence" value="ECO:0007669"/>
    <property type="project" value="TreeGrafter"/>
</dbReference>
<evidence type="ECO:0000313" key="17">
    <source>
        <dbReference type="Proteomes" id="UP000077763"/>
    </source>
</evidence>
<name>A0A177M6E3_METMH</name>
<dbReference type="InterPro" id="IPR039426">
    <property type="entry name" value="TonB-dep_rcpt-like"/>
</dbReference>
<evidence type="ECO:0000256" key="12">
    <source>
        <dbReference type="RuleBase" id="RU003357"/>
    </source>
</evidence>
<keyword evidence="3 11" id="KW-0813">Transport</keyword>
<sequence length="680" mass="74133">MKSSQTAQYVCFCLCITQNAIAETDDDLGLIYGSGQMQSIASGHPLQQSLSPSVTSVMTAKDIERIGARRLTDVLEYLPGVHVSNARSGVKVIGFRGVSSETNAQVLILVNGVPVRNTLFGGKPFEWNLPVKNIAHIEVIRGPGSMLYGGDATTGVINIVLKTGKELKGGDAGGFFGNQDTYEGWAEYGNESGDLEYSLAIQGGSTNGYQGRVSQDAQTVIDSQFGTHVSNAPGVTNNGRGDIDARIDVAYKDMIRLRAGYQGFRHVETGIGAAYALDGTGGTNNDIYNLDLSLNNKITDALTNKTSFYFLGQNPSTDIYLLPAGTFGGLLPLGARNIVSGFQGTTGLTTQLNYVGINKHTITGGTGLIYNWISDGTDKINYIITPTFVQQIPLTEASAFGRDPLLASKERTNYYALIQDEWNFAPDWYLTTGFRYDYYSDVSPGYSPRIALVWNVNLNLTTKLLYSRAFRPPSFLEKNLPLIPGTTVKPETVNTVEFQVENKWSSDLMTSANVYWFKQENLIASTNSTSVTPVGFRNSAPIDGIGFETETKYKLSSDVDFAVSYSYHGLPSTSYTGLMPEHMAKGLINWDITDSWAVGTQLNWIGERKRPSDDPRGNLAGYFTAGLTLSTKVAKPLEFTFRVNNIFNSTLKEPTLNPILFPGDEAILGRTVLGQVKVTF</sequence>
<dbReference type="PROSITE" id="PS52016">
    <property type="entry name" value="TONB_DEPENDENT_REC_3"/>
    <property type="match status" value="1"/>
</dbReference>
<comment type="similarity">
    <text evidence="2">Belongs to the TonB-dependent receptor family. Hemoglobin/haptoglobin binding protein subfamily.</text>
</comment>
<dbReference type="Proteomes" id="UP000078090">
    <property type="component" value="Unassembled WGS sequence"/>
</dbReference>
<gene>
    <name evidence="16" type="ORF">A1332_10765</name>
    <name evidence="15" type="ORF">A1353_19420</name>
</gene>
<dbReference type="Pfam" id="PF00593">
    <property type="entry name" value="TonB_dep_Rec_b-barrel"/>
    <property type="match status" value="1"/>
</dbReference>
<keyword evidence="4 11" id="KW-1134">Transmembrane beta strand</keyword>
<evidence type="ECO:0000256" key="3">
    <source>
        <dbReference type="ARBA" id="ARBA00022448"/>
    </source>
</evidence>
<keyword evidence="8 11" id="KW-0472">Membrane</keyword>
<keyword evidence="7 12" id="KW-0798">TonB box</keyword>
<comment type="caution">
    <text evidence="15">The sequence shown here is derived from an EMBL/GenBank/DDBJ whole genome shotgun (WGS) entry which is preliminary data.</text>
</comment>
<dbReference type="GO" id="GO:0015344">
    <property type="term" value="F:siderophore uptake transmembrane transporter activity"/>
    <property type="evidence" value="ECO:0007669"/>
    <property type="project" value="TreeGrafter"/>
</dbReference>
<evidence type="ECO:0000259" key="13">
    <source>
        <dbReference type="Pfam" id="PF00593"/>
    </source>
</evidence>
<evidence type="ECO:0000256" key="9">
    <source>
        <dbReference type="ARBA" id="ARBA00023170"/>
    </source>
</evidence>
<dbReference type="RefSeq" id="WP_051067746.1">
    <property type="nucleotide sequence ID" value="NZ_LUUG01000055.1"/>
</dbReference>
<evidence type="ECO:0000313" key="18">
    <source>
        <dbReference type="Proteomes" id="UP000078090"/>
    </source>
</evidence>
<reference evidence="17" key="1">
    <citation type="submission" date="2016-03" db="EMBL/GenBank/DDBJ databases">
        <authorList>
            <person name="Heylen K."/>
            <person name="De Vos P."/>
            <person name="Vekeman B."/>
        </authorList>
    </citation>
    <scope>NUCLEOTIDE SEQUENCE [LARGE SCALE GENOMIC DNA]</scope>
    <source>
        <strain evidence="17">R-45371</strain>
    </source>
</reference>
<dbReference type="GO" id="GO:0009279">
    <property type="term" value="C:cell outer membrane"/>
    <property type="evidence" value="ECO:0007669"/>
    <property type="project" value="UniProtKB-SubCell"/>
</dbReference>
<dbReference type="Proteomes" id="UP000077763">
    <property type="component" value="Unassembled WGS sequence"/>
</dbReference>
<dbReference type="Pfam" id="PF07715">
    <property type="entry name" value="Plug"/>
    <property type="match status" value="1"/>
</dbReference>
<evidence type="ECO:0000256" key="2">
    <source>
        <dbReference type="ARBA" id="ARBA00008143"/>
    </source>
</evidence>
<feature type="domain" description="TonB-dependent receptor-like beta-barrel" evidence="13">
    <location>
        <begin position="275"/>
        <end position="646"/>
    </location>
</feature>
<keyword evidence="5 11" id="KW-0812">Transmembrane</keyword>
<reference evidence="15 18" key="2">
    <citation type="submission" date="2016-03" db="EMBL/GenBank/DDBJ databases">
        <authorList>
            <person name="Ploux O."/>
        </authorList>
    </citation>
    <scope>NUCLEOTIDE SEQUENCE [LARGE SCALE GENOMIC DNA]</scope>
    <source>
        <strain evidence="16 18">R-45363</strain>
        <strain evidence="15">R-45371</strain>
    </source>
</reference>
<dbReference type="Gene3D" id="2.40.170.20">
    <property type="entry name" value="TonB-dependent receptor, beta-barrel domain"/>
    <property type="match status" value="1"/>
</dbReference>
<dbReference type="AlphaFoldDB" id="A0A177M6E3"/>
<dbReference type="SUPFAM" id="SSF56935">
    <property type="entry name" value="Porins"/>
    <property type="match status" value="1"/>
</dbReference>
<keyword evidence="6" id="KW-0732">Signal</keyword>
<dbReference type="EMBL" id="LUUG01000055">
    <property type="protein sequence ID" value="OAI06734.1"/>
    <property type="molecule type" value="Genomic_DNA"/>
</dbReference>
<dbReference type="CDD" id="cd01347">
    <property type="entry name" value="ligand_gated_channel"/>
    <property type="match status" value="1"/>
</dbReference>
<evidence type="ECO:0000256" key="1">
    <source>
        <dbReference type="ARBA" id="ARBA00004571"/>
    </source>
</evidence>
<organism evidence="15 17">
    <name type="scientific">Methylomonas methanica</name>
    <dbReference type="NCBI Taxonomy" id="421"/>
    <lineage>
        <taxon>Bacteria</taxon>
        <taxon>Pseudomonadati</taxon>
        <taxon>Pseudomonadota</taxon>
        <taxon>Gammaproteobacteria</taxon>
        <taxon>Methylococcales</taxon>
        <taxon>Methylococcaceae</taxon>
        <taxon>Methylomonas</taxon>
    </lineage>
</organism>
<dbReference type="InterPro" id="IPR000531">
    <property type="entry name" value="Beta-barrel_TonB"/>
</dbReference>
<evidence type="ECO:0000256" key="11">
    <source>
        <dbReference type="PROSITE-ProRule" id="PRU01360"/>
    </source>
</evidence>
<keyword evidence="10 11" id="KW-0998">Cell outer membrane</keyword>
<evidence type="ECO:0000256" key="4">
    <source>
        <dbReference type="ARBA" id="ARBA00022452"/>
    </source>
</evidence>